<dbReference type="PANTHER" id="PTHR45947:SF3">
    <property type="entry name" value="SULFOQUINOVOSYL TRANSFERASE SQD2"/>
    <property type="match status" value="1"/>
</dbReference>
<dbReference type="InterPro" id="IPR001296">
    <property type="entry name" value="Glyco_trans_1"/>
</dbReference>
<keyword evidence="2" id="KW-0808">Transferase</keyword>
<dbReference type="EMBL" id="CP001098">
    <property type="protein sequence ID" value="ACL70912.1"/>
    <property type="molecule type" value="Genomic_DNA"/>
</dbReference>
<sequence length="324" mass="38104">MRVLFVVRPDLFTVKAGDTVQVLILKKALEKLGLRVDLNINKVSLDDLHNYDLIHLFNLLRVEVCERFLSNINVNKPVLLTPIYWNMEEYLKHSKPDLLYWWKLTQKRRMEVLTKVDMVAPNAHTEWDRIKYDFRIEKPCEIIYNGVVPWKENIENSQREYILCVGRIHPRKNQLQLIKALKEFNLPLVLIGDINDPAYFRECLRESEGYNVTIYGAKSREELFQFYLKSKIHVLPSWYETPGLVNLEAALAGCNIVTTDRGTTREYFKNKVSYCSPLDIKDIADKVVTAYYTEPDPELSQYVKTKYNHNSVAYKTMEVYKKLI</sequence>
<dbReference type="eggNOG" id="COG0438">
    <property type="taxonomic scope" value="Bacteria"/>
</dbReference>
<evidence type="ECO:0000313" key="3">
    <source>
        <dbReference type="Proteomes" id="UP000000719"/>
    </source>
</evidence>
<gene>
    <name evidence="2" type="ordered locus">Hore_21660</name>
</gene>
<protein>
    <submittedName>
        <fullName evidence="2">Glycosyl transferase group 1</fullName>
    </submittedName>
</protein>
<dbReference type="HOGENOM" id="CLU_061541_0_0_9"/>
<dbReference type="SUPFAM" id="SSF53756">
    <property type="entry name" value="UDP-Glycosyltransferase/glycogen phosphorylase"/>
    <property type="match status" value="1"/>
</dbReference>
<evidence type="ECO:0000313" key="2">
    <source>
        <dbReference type="EMBL" id="ACL70912.1"/>
    </source>
</evidence>
<dbReference type="Gene3D" id="3.40.50.2000">
    <property type="entry name" value="Glycogen Phosphorylase B"/>
    <property type="match status" value="2"/>
</dbReference>
<dbReference type="Proteomes" id="UP000000719">
    <property type="component" value="Chromosome"/>
</dbReference>
<feature type="domain" description="Glycosyl transferase family 1" evidence="1">
    <location>
        <begin position="153"/>
        <end position="289"/>
    </location>
</feature>
<keyword evidence="3" id="KW-1185">Reference proteome</keyword>
<dbReference type="RefSeq" id="WP_015923881.1">
    <property type="nucleotide sequence ID" value="NC_011899.1"/>
</dbReference>
<reference evidence="2 3" key="1">
    <citation type="journal article" date="2009" name="PLoS ONE">
        <title>Genome analysis of the anaerobic thermohalophilic bacterium Halothermothrix orenii.</title>
        <authorList>
            <person name="Mavromatis K."/>
            <person name="Ivanova N."/>
            <person name="Anderson I."/>
            <person name="Lykidis A."/>
            <person name="Hooper S.D."/>
            <person name="Sun H."/>
            <person name="Kunin V."/>
            <person name="Lapidus A."/>
            <person name="Hugenholtz P."/>
            <person name="Patel B."/>
            <person name="Kyrpides N.C."/>
        </authorList>
    </citation>
    <scope>NUCLEOTIDE SEQUENCE [LARGE SCALE GENOMIC DNA]</scope>
    <source>
        <strain evidence="3">H 168 / OCM 544 / DSM 9562</strain>
    </source>
</reference>
<dbReference type="InterPro" id="IPR050194">
    <property type="entry name" value="Glycosyltransferase_grp1"/>
</dbReference>
<organism evidence="2 3">
    <name type="scientific">Halothermothrix orenii (strain H 168 / OCM 544 / DSM 9562)</name>
    <dbReference type="NCBI Taxonomy" id="373903"/>
    <lineage>
        <taxon>Bacteria</taxon>
        <taxon>Bacillati</taxon>
        <taxon>Bacillota</taxon>
        <taxon>Clostridia</taxon>
        <taxon>Halanaerobiales</taxon>
        <taxon>Halothermotrichaceae</taxon>
        <taxon>Halothermothrix</taxon>
    </lineage>
</organism>
<dbReference type="STRING" id="373903.Hore_21660"/>
<dbReference type="KEGG" id="hor:Hore_21660"/>
<dbReference type="CAZy" id="GT4">
    <property type="family name" value="Glycosyltransferase Family 4"/>
</dbReference>
<dbReference type="OrthoDB" id="9811239at2"/>
<dbReference type="PANTHER" id="PTHR45947">
    <property type="entry name" value="SULFOQUINOVOSYL TRANSFERASE SQD2"/>
    <property type="match status" value="1"/>
</dbReference>
<evidence type="ECO:0000259" key="1">
    <source>
        <dbReference type="Pfam" id="PF00534"/>
    </source>
</evidence>
<name>B8D0H6_HALOH</name>
<dbReference type="Pfam" id="PF00534">
    <property type="entry name" value="Glycos_transf_1"/>
    <property type="match status" value="1"/>
</dbReference>
<proteinExistence type="predicted"/>
<dbReference type="AlphaFoldDB" id="B8D0H6"/>
<dbReference type="CDD" id="cd03801">
    <property type="entry name" value="GT4_PimA-like"/>
    <property type="match status" value="1"/>
</dbReference>
<accession>B8D0H6</accession>
<dbReference type="GO" id="GO:0016757">
    <property type="term" value="F:glycosyltransferase activity"/>
    <property type="evidence" value="ECO:0007669"/>
    <property type="project" value="InterPro"/>
</dbReference>